<gene>
    <name evidence="1" type="ORF">SHM7688_00068</name>
</gene>
<dbReference type="OrthoDB" id="7834507at2"/>
<proteinExistence type="predicted"/>
<organism evidence="1 2">
    <name type="scientific">Shimia marina</name>
    <dbReference type="NCBI Taxonomy" id="321267"/>
    <lineage>
        <taxon>Bacteria</taxon>
        <taxon>Pseudomonadati</taxon>
        <taxon>Pseudomonadota</taxon>
        <taxon>Alphaproteobacteria</taxon>
        <taxon>Rhodobacterales</taxon>
        <taxon>Roseobacteraceae</taxon>
    </lineage>
</organism>
<dbReference type="Proteomes" id="UP000054823">
    <property type="component" value="Unassembled WGS sequence"/>
</dbReference>
<dbReference type="AlphaFoldDB" id="A0A0P1EJG6"/>
<sequence length="251" mass="28371">MTETSLTYPGGFAYMMERYEGRRDPFDFGPEDLPAVDVNLGVLREAIVPERAAQKGPADPNTSWVRKRRQIAEEFVGLSELAFLNAQLISNLRKRAYPAQAPALFRRIWAEEADHLLGTLNLRWLVSSVQTFADHGETAAQREAGQGLRMLFGMMKLYEFERSFGGLDPSKEHGFGKRVKTRLPLDMEPFSLLHGGLDINVIAPVWELSQKDPVIAPLAEHLLQELIAERGGVFRRLAQMRAKKARQQARK</sequence>
<dbReference type="EMBL" id="CYPW01000001">
    <property type="protein sequence ID" value="CUH50641.1"/>
    <property type="molecule type" value="Genomic_DNA"/>
</dbReference>
<dbReference type="RefSeq" id="WP_058238033.1">
    <property type="nucleotide sequence ID" value="NZ_CYPW01000001.1"/>
</dbReference>
<evidence type="ECO:0000313" key="1">
    <source>
        <dbReference type="EMBL" id="CUH50641.1"/>
    </source>
</evidence>
<reference evidence="1 2" key="1">
    <citation type="submission" date="2015-09" db="EMBL/GenBank/DDBJ databases">
        <authorList>
            <consortium name="Swine Surveillance"/>
        </authorList>
    </citation>
    <scope>NUCLEOTIDE SEQUENCE [LARGE SCALE GENOMIC DNA]</scope>
    <source>
        <strain evidence="1 2">CECT 7688</strain>
    </source>
</reference>
<dbReference type="STRING" id="321267.SHM7688_00068"/>
<evidence type="ECO:0000313" key="2">
    <source>
        <dbReference type="Proteomes" id="UP000054823"/>
    </source>
</evidence>
<accession>A0A0P1EJG6</accession>
<name>A0A0P1EJG6_9RHOB</name>
<protein>
    <submittedName>
        <fullName evidence="1">Uncharacterized protein</fullName>
    </submittedName>
</protein>
<keyword evidence="2" id="KW-1185">Reference proteome</keyword>